<evidence type="ECO:0000313" key="6">
    <source>
        <dbReference type="Proteomes" id="UP000189761"/>
    </source>
</evidence>
<comment type="similarity">
    <text evidence="1">Belongs to the RelA/SpoT family.</text>
</comment>
<dbReference type="FunFam" id="1.10.3210.10:FF:000001">
    <property type="entry name" value="GTP pyrophosphokinase RelA"/>
    <property type="match status" value="1"/>
</dbReference>
<dbReference type="InterPro" id="IPR003607">
    <property type="entry name" value="HD/PDEase_dom"/>
</dbReference>
<evidence type="ECO:0000256" key="1">
    <source>
        <dbReference type="ARBA" id="ARBA00007476"/>
    </source>
</evidence>
<feature type="domain" description="HD" evidence="3">
    <location>
        <begin position="41"/>
        <end position="139"/>
    </location>
</feature>
<name>A0A8E2ICG9_9BACI</name>
<evidence type="ECO:0000259" key="3">
    <source>
        <dbReference type="PROSITE" id="PS51831"/>
    </source>
</evidence>
<dbReference type="InterPro" id="IPR012676">
    <property type="entry name" value="TGS-like"/>
</dbReference>
<accession>A0A8E2ICG9</accession>
<comment type="pathway">
    <text evidence="2">Purine metabolism.</text>
</comment>
<dbReference type="Proteomes" id="UP000189761">
    <property type="component" value="Unassembled WGS sequence"/>
</dbReference>
<dbReference type="Pfam" id="PF13328">
    <property type="entry name" value="HD_4"/>
    <property type="match status" value="1"/>
</dbReference>
<dbReference type="InterPro" id="IPR012675">
    <property type="entry name" value="Beta-grasp_dom_sf"/>
</dbReference>
<evidence type="ECO:0000259" key="4">
    <source>
        <dbReference type="PROSITE" id="PS51880"/>
    </source>
</evidence>
<organism evidence="5 6">
    <name type="scientific">Heyndrickxia oleronia</name>
    <dbReference type="NCBI Taxonomy" id="38875"/>
    <lineage>
        <taxon>Bacteria</taxon>
        <taxon>Bacillati</taxon>
        <taxon>Bacillota</taxon>
        <taxon>Bacilli</taxon>
        <taxon>Bacillales</taxon>
        <taxon>Bacillaceae</taxon>
        <taxon>Heyndrickxia</taxon>
    </lineage>
</organism>
<comment type="caution">
    <text evidence="5">The sequence shown here is derived from an EMBL/GenBank/DDBJ whole genome shotgun (WGS) entry which is preliminary data.</text>
</comment>
<dbReference type="Pfam" id="PF02824">
    <property type="entry name" value="TGS"/>
    <property type="match status" value="1"/>
</dbReference>
<dbReference type="SUPFAM" id="SSF81271">
    <property type="entry name" value="TGS-like"/>
    <property type="match status" value="1"/>
</dbReference>
<dbReference type="PROSITE" id="PS51831">
    <property type="entry name" value="HD"/>
    <property type="match status" value="1"/>
</dbReference>
<gene>
    <name evidence="5" type="ORF">BWZ43_00500</name>
</gene>
<dbReference type="SUPFAM" id="SSF109604">
    <property type="entry name" value="HD-domain/PDEase-like"/>
    <property type="match status" value="1"/>
</dbReference>
<dbReference type="EMBL" id="MTLA01000004">
    <property type="protein sequence ID" value="OOP70347.1"/>
    <property type="molecule type" value="Genomic_DNA"/>
</dbReference>
<dbReference type="PANTHER" id="PTHR43061:SF1">
    <property type="entry name" value="GTP DIPHOSPHOKINASE RSH1, CHLOROPLASTIC-RELATED"/>
    <property type="match status" value="1"/>
</dbReference>
<dbReference type="InterPro" id="IPR004095">
    <property type="entry name" value="TGS"/>
</dbReference>
<dbReference type="InterPro" id="IPR006674">
    <property type="entry name" value="HD_domain"/>
</dbReference>
<dbReference type="PANTHER" id="PTHR43061">
    <property type="entry name" value="GTP DIPHOSPHOKINASE RSH1, CHLOROPLASTIC-RELATED"/>
    <property type="match status" value="1"/>
</dbReference>
<evidence type="ECO:0000313" key="5">
    <source>
        <dbReference type="EMBL" id="OOP70347.1"/>
    </source>
</evidence>
<dbReference type="Gene3D" id="1.10.3210.10">
    <property type="entry name" value="Hypothetical protein af1432"/>
    <property type="match status" value="1"/>
</dbReference>
<reference evidence="5 6" key="1">
    <citation type="submission" date="2017-01" db="EMBL/GenBank/DDBJ databases">
        <title>Draft genome sequence of Bacillus oleronius.</title>
        <authorList>
            <person name="Allam M."/>
        </authorList>
    </citation>
    <scope>NUCLEOTIDE SEQUENCE [LARGE SCALE GENOMIC DNA]</scope>
    <source>
        <strain evidence="5 6">DSM 9356</strain>
    </source>
</reference>
<dbReference type="AlphaFoldDB" id="A0A8E2ICG9"/>
<proteinExistence type="inferred from homology"/>
<dbReference type="PROSITE" id="PS51880">
    <property type="entry name" value="TGS"/>
    <property type="match status" value="1"/>
</dbReference>
<keyword evidence="6" id="KW-1185">Reference proteome</keyword>
<sequence>MNVNFDQALYLQEDEIESLERALLFAKDAHKGQKRATGEPYIIHPIAVCEILMNYQADHTTLIAALLHDVVEDTSVTLPEIGDSFGSEVALIVEGLTKEKKGNLHKEEYSAINVKKLLSASVKDIRILIIKLADRLHNMRTLEVKKIEKKVPYANETLLFFSPLAERLGLYQMQEELEELSFKYLNPPKFHEVQKLVINYTKTFIAIFDTCSDRIIRSKGNLDIKMAWEREPIYKAASIIQEKKPLAELFMIKLTTKESIHCYTALGIVHQLFQPLEHFEDNIAIEKSMFSKHLTTKVLINEIEVKFIIQTEQTSIFQLLKTNPIPTLSSKILKDTIQSVQSVTTNPIEFHDLISFELFQKELTVFTPKMDIITLPEKSTVIDFAFHLNPHLARKMSASRINGLKKPIYTVLHDMDIVELVTTKQTTVQASWLNHIQTAKALKEIKEIL</sequence>
<dbReference type="SMART" id="SM00471">
    <property type="entry name" value="HDc"/>
    <property type="match status" value="1"/>
</dbReference>
<protein>
    <submittedName>
        <fullName evidence="5">Uncharacterized protein</fullName>
    </submittedName>
</protein>
<dbReference type="Gene3D" id="3.10.20.30">
    <property type="match status" value="1"/>
</dbReference>
<evidence type="ECO:0000256" key="2">
    <source>
        <dbReference type="ARBA" id="ARBA00025704"/>
    </source>
</evidence>
<dbReference type="CDD" id="cd00077">
    <property type="entry name" value="HDc"/>
    <property type="match status" value="1"/>
</dbReference>
<feature type="domain" description="TGS" evidence="4">
    <location>
        <begin position="352"/>
        <end position="422"/>
    </location>
</feature>